<sequence>MLKAGDTVTLGCGPTVKIGESFVFLKPHATIQRKLSDDLESDLQEMGVELRTLLMRSLRIEIIAINDIYSALGEGADLEALVSMCEKEIGNVEAQASFEVTEAEGGEKAPPLEINAKGVIVPKAGVTKKKRLPEG</sequence>
<protein>
    <submittedName>
        <fullName evidence="1">Uncharacterized protein</fullName>
    </submittedName>
</protein>
<dbReference type="EMBL" id="LAZR01009877">
    <property type="protein sequence ID" value="KKM70106.1"/>
    <property type="molecule type" value="Genomic_DNA"/>
</dbReference>
<dbReference type="AlphaFoldDB" id="A0A0F9K614"/>
<evidence type="ECO:0000313" key="1">
    <source>
        <dbReference type="EMBL" id="KKM70106.1"/>
    </source>
</evidence>
<name>A0A0F9K614_9ZZZZ</name>
<organism evidence="1">
    <name type="scientific">marine sediment metagenome</name>
    <dbReference type="NCBI Taxonomy" id="412755"/>
    <lineage>
        <taxon>unclassified sequences</taxon>
        <taxon>metagenomes</taxon>
        <taxon>ecological metagenomes</taxon>
    </lineage>
</organism>
<proteinExistence type="predicted"/>
<gene>
    <name evidence="1" type="ORF">LCGC14_1444060</name>
</gene>
<reference evidence="1" key="1">
    <citation type="journal article" date="2015" name="Nature">
        <title>Complex archaea that bridge the gap between prokaryotes and eukaryotes.</title>
        <authorList>
            <person name="Spang A."/>
            <person name="Saw J.H."/>
            <person name="Jorgensen S.L."/>
            <person name="Zaremba-Niedzwiedzka K."/>
            <person name="Martijn J."/>
            <person name="Lind A.E."/>
            <person name="van Eijk R."/>
            <person name="Schleper C."/>
            <person name="Guy L."/>
            <person name="Ettema T.J."/>
        </authorList>
    </citation>
    <scope>NUCLEOTIDE SEQUENCE</scope>
</reference>
<comment type="caution">
    <text evidence="1">The sequence shown here is derived from an EMBL/GenBank/DDBJ whole genome shotgun (WGS) entry which is preliminary data.</text>
</comment>
<accession>A0A0F9K614</accession>